<dbReference type="Gene3D" id="3.30.200.20">
    <property type="entry name" value="Phosphorylase Kinase, domain 1"/>
    <property type="match status" value="1"/>
</dbReference>
<dbReference type="OrthoDB" id="9777460at2"/>
<evidence type="ECO:0000256" key="9">
    <source>
        <dbReference type="NCBIfam" id="TIGR00938"/>
    </source>
</evidence>
<dbReference type="RefSeq" id="WP_111528001.1">
    <property type="nucleotide sequence ID" value="NZ_JBHRSG010000002.1"/>
</dbReference>
<dbReference type="SUPFAM" id="SSF56112">
    <property type="entry name" value="Protein kinase-like (PK-like)"/>
    <property type="match status" value="1"/>
</dbReference>
<organism evidence="11 12">
    <name type="scientific">Phenylobacterium soli</name>
    <dbReference type="NCBI Taxonomy" id="2170551"/>
    <lineage>
        <taxon>Bacteria</taxon>
        <taxon>Pseudomonadati</taxon>
        <taxon>Pseudomonadota</taxon>
        <taxon>Alphaproteobacteria</taxon>
        <taxon>Caulobacterales</taxon>
        <taxon>Caulobacteraceae</taxon>
        <taxon>Phenylobacterium</taxon>
    </lineage>
</organism>
<dbReference type="UniPathway" id="UPA00050">
    <property type="reaction ID" value="UER00064"/>
</dbReference>
<protein>
    <recommendedName>
        <fullName evidence="8 9">Homoserine kinase</fullName>
        <shortName evidence="8">HK</shortName>
        <shortName evidence="8">HSK</shortName>
        <ecNumber evidence="8 9">2.7.1.39</ecNumber>
    </recommendedName>
</protein>
<comment type="pathway">
    <text evidence="8">Amino-acid biosynthesis; L-threonine biosynthesis; L-threonine from L-aspartate: step 4/5.</text>
</comment>
<dbReference type="InterPro" id="IPR050249">
    <property type="entry name" value="Pseudomonas-type_ThrB"/>
</dbReference>
<dbReference type="InterPro" id="IPR002575">
    <property type="entry name" value="Aminoglycoside_PTrfase"/>
</dbReference>
<dbReference type="Pfam" id="PF01636">
    <property type="entry name" value="APH"/>
    <property type="match status" value="1"/>
</dbReference>
<keyword evidence="4 8" id="KW-0547">Nucleotide-binding</keyword>
<evidence type="ECO:0000256" key="1">
    <source>
        <dbReference type="ARBA" id="ARBA00022605"/>
    </source>
</evidence>
<proteinExistence type="inferred from homology"/>
<evidence type="ECO:0000256" key="6">
    <source>
        <dbReference type="ARBA" id="ARBA00022840"/>
    </source>
</evidence>
<evidence type="ECO:0000313" key="11">
    <source>
        <dbReference type="EMBL" id="RAK54250.1"/>
    </source>
</evidence>
<dbReference type="Proteomes" id="UP000249254">
    <property type="component" value="Unassembled WGS sequence"/>
</dbReference>
<keyword evidence="5 8" id="KW-0418">Kinase</keyword>
<dbReference type="HAMAP" id="MF_00301">
    <property type="entry name" value="Homoser_kinase_2"/>
    <property type="match status" value="1"/>
</dbReference>
<comment type="catalytic activity">
    <reaction evidence="8">
        <text>L-homoserine + ATP = O-phospho-L-homoserine + ADP + H(+)</text>
        <dbReference type="Rhea" id="RHEA:13985"/>
        <dbReference type="ChEBI" id="CHEBI:15378"/>
        <dbReference type="ChEBI" id="CHEBI:30616"/>
        <dbReference type="ChEBI" id="CHEBI:57476"/>
        <dbReference type="ChEBI" id="CHEBI:57590"/>
        <dbReference type="ChEBI" id="CHEBI:456216"/>
        <dbReference type="EC" id="2.7.1.39"/>
    </reaction>
</comment>
<evidence type="ECO:0000256" key="8">
    <source>
        <dbReference type="HAMAP-Rule" id="MF_00301"/>
    </source>
</evidence>
<evidence type="ECO:0000256" key="3">
    <source>
        <dbReference type="ARBA" id="ARBA00022697"/>
    </source>
</evidence>
<dbReference type="GO" id="GO:0009088">
    <property type="term" value="P:threonine biosynthetic process"/>
    <property type="evidence" value="ECO:0007669"/>
    <property type="project" value="UniProtKB-UniRule"/>
</dbReference>
<dbReference type="NCBIfam" id="TIGR00938">
    <property type="entry name" value="thrB_alt"/>
    <property type="match status" value="1"/>
</dbReference>
<dbReference type="PANTHER" id="PTHR21064:SF6">
    <property type="entry name" value="AMINOGLYCOSIDE PHOSPHOTRANSFERASE DOMAIN-CONTAINING PROTEIN"/>
    <property type="match status" value="1"/>
</dbReference>
<dbReference type="Gene3D" id="3.90.1200.10">
    <property type="match status" value="1"/>
</dbReference>
<evidence type="ECO:0000313" key="12">
    <source>
        <dbReference type="Proteomes" id="UP000249254"/>
    </source>
</evidence>
<evidence type="ECO:0000256" key="2">
    <source>
        <dbReference type="ARBA" id="ARBA00022679"/>
    </source>
</evidence>
<dbReference type="EMBL" id="QFYQ01000001">
    <property type="protein sequence ID" value="RAK54250.1"/>
    <property type="molecule type" value="Genomic_DNA"/>
</dbReference>
<evidence type="ECO:0000256" key="4">
    <source>
        <dbReference type="ARBA" id="ARBA00022741"/>
    </source>
</evidence>
<dbReference type="GO" id="GO:0005524">
    <property type="term" value="F:ATP binding"/>
    <property type="evidence" value="ECO:0007669"/>
    <property type="project" value="UniProtKB-KW"/>
</dbReference>
<dbReference type="EC" id="2.7.1.39" evidence="8 9"/>
<dbReference type="AlphaFoldDB" id="A0A328AHM1"/>
<comment type="similarity">
    <text evidence="7 8">Belongs to the pseudomonas-type ThrB family.</text>
</comment>
<name>A0A328AHM1_9CAUL</name>
<reference evidence="12" key="1">
    <citation type="submission" date="2018-05" db="EMBL/GenBank/DDBJ databases">
        <authorList>
            <person name="Li X."/>
        </authorList>
    </citation>
    <scope>NUCLEOTIDE SEQUENCE [LARGE SCALE GENOMIC DNA]</scope>
    <source>
        <strain evidence="12">LX32</strain>
    </source>
</reference>
<dbReference type="PANTHER" id="PTHR21064">
    <property type="entry name" value="AMINOGLYCOSIDE PHOSPHOTRANSFERASE DOMAIN-CONTAINING PROTEIN-RELATED"/>
    <property type="match status" value="1"/>
</dbReference>
<comment type="caution">
    <text evidence="11">The sequence shown here is derived from an EMBL/GenBank/DDBJ whole genome shotgun (WGS) entry which is preliminary data.</text>
</comment>
<accession>A0A328AHM1</accession>
<dbReference type="GO" id="GO:0004413">
    <property type="term" value="F:homoserine kinase activity"/>
    <property type="evidence" value="ECO:0007669"/>
    <property type="project" value="UniProtKB-UniRule"/>
</dbReference>
<keyword evidence="1 8" id="KW-0028">Amino-acid biosynthesis</keyword>
<evidence type="ECO:0000256" key="5">
    <source>
        <dbReference type="ARBA" id="ARBA00022777"/>
    </source>
</evidence>
<feature type="domain" description="Aminoglycoside phosphotransferase" evidence="10">
    <location>
        <begin position="28"/>
        <end position="257"/>
    </location>
</feature>
<evidence type="ECO:0000259" key="10">
    <source>
        <dbReference type="Pfam" id="PF01636"/>
    </source>
</evidence>
<keyword evidence="6 8" id="KW-0067">ATP-binding</keyword>
<keyword evidence="12" id="KW-1185">Reference proteome</keyword>
<keyword evidence="3 8" id="KW-0791">Threonine biosynthesis</keyword>
<sequence length="321" mass="35029">MAVYTDITDEELAGLLADFDLGQPLAFKGIAEGVENSNFLLETETGRYILTVYEKRVKADDLPYFLGLMQWLARRGYPCPTPIADRSGEALKTLRGKPCVIVSFLSGLSARRPTAALCREAGEGLAWLHLAGEGFSMTRPNDLGQAAWALLFSRLKDQAEALKPGLAATLEADLAKFSAGWPTGLPGGTIHADYFPDNVFFQSQRFAGTIDFYFACTDAYAYDVAVALNAWCFEPDGSFNITAARQLVAGYESRRPLTEAERAALPILAHGAAMRFFLTRLHDWGATPAGALVRPKDPLEYERKLAVHRSSPDLVLFGAPA</sequence>
<gene>
    <name evidence="8 11" type="primary">thrB</name>
    <name evidence="11" type="ORF">DJ017_06790</name>
</gene>
<dbReference type="InterPro" id="IPR011009">
    <property type="entry name" value="Kinase-like_dom_sf"/>
</dbReference>
<evidence type="ECO:0000256" key="7">
    <source>
        <dbReference type="ARBA" id="ARBA00038240"/>
    </source>
</evidence>
<dbReference type="InterPro" id="IPR005280">
    <property type="entry name" value="Homoserine_kinase_II"/>
</dbReference>
<keyword evidence="2 8" id="KW-0808">Transferase</keyword>
<dbReference type="NCBIfam" id="NF003558">
    <property type="entry name" value="PRK05231.1"/>
    <property type="match status" value="1"/>
</dbReference>
<dbReference type="CDD" id="cd05153">
    <property type="entry name" value="HomoserineK_II"/>
    <property type="match status" value="1"/>
</dbReference>